<sequence>KPKEAYDEKSSKDLRIKQFKAEERDGLEAEISVRDEARIPLLQI</sequence>
<reference evidence="1 2" key="1">
    <citation type="journal article" date="2019" name="Sci. Rep.">
        <title>Orb-weaving spider Araneus ventricosus genome elucidates the spidroin gene catalogue.</title>
        <authorList>
            <person name="Kono N."/>
            <person name="Nakamura H."/>
            <person name="Ohtoshi R."/>
            <person name="Moran D.A.P."/>
            <person name="Shinohara A."/>
            <person name="Yoshida Y."/>
            <person name="Fujiwara M."/>
            <person name="Mori M."/>
            <person name="Tomita M."/>
            <person name="Arakawa K."/>
        </authorList>
    </citation>
    <scope>NUCLEOTIDE SEQUENCE [LARGE SCALE GENOMIC DNA]</scope>
</reference>
<protein>
    <submittedName>
        <fullName evidence="1">Uncharacterized protein</fullName>
    </submittedName>
</protein>
<accession>A0A4Y2BEE0</accession>
<comment type="caution">
    <text evidence="1">The sequence shown here is derived from an EMBL/GenBank/DDBJ whole genome shotgun (WGS) entry which is preliminary data.</text>
</comment>
<name>A0A4Y2BEE0_ARAVE</name>
<dbReference type="AlphaFoldDB" id="A0A4Y2BEE0"/>
<keyword evidence="2" id="KW-1185">Reference proteome</keyword>
<dbReference type="Proteomes" id="UP000499080">
    <property type="component" value="Unassembled WGS sequence"/>
</dbReference>
<feature type="non-terminal residue" evidence="1">
    <location>
        <position position="1"/>
    </location>
</feature>
<gene>
    <name evidence="1" type="ORF">AVEN_123660_1</name>
</gene>
<evidence type="ECO:0000313" key="2">
    <source>
        <dbReference type="Proteomes" id="UP000499080"/>
    </source>
</evidence>
<organism evidence="1 2">
    <name type="scientific">Araneus ventricosus</name>
    <name type="common">Orbweaver spider</name>
    <name type="synonym">Epeira ventricosa</name>
    <dbReference type="NCBI Taxonomy" id="182803"/>
    <lineage>
        <taxon>Eukaryota</taxon>
        <taxon>Metazoa</taxon>
        <taxon>Ecdysozoa</taxon>
        <taxon>Arthropoda</taxon>
        <taxon>Chelicerata</taxon>
        <taxon>Arachnida</taxon>
        <taxon>Araneae</taxon>
        <taxon>Araneomorphae</taxon>
        <taxon>Entelegynae</taxon>
        <taxon>Araneoidea</taxon>
        <taxon>Araneidae</taxon>
        <taxon>Araneus</taxon>
    </lineage>
</organism>
<evidence type="ECO:0000313" key="1">
    <source>
        <dbReference type="EMBL" id="GBL89745.1"/>
    </source>
</evidence>
<proteinExistence type="predicted"/>
<dbReference type="EMBL" id="BGPR01083058">
    <property type="protein sequence ID" value="GBL89745.1"/>
    <property type="molecule type" value="Genomic_DNA"/>
</dbReference>